<evidence type="ECO:0000313" key="1">
    <source>
        <dbReference type="EMBL" id="GFD40460.1"/>
    </source>
</evidence>
<dbReference type="EMBL" id="BKCJ011534043">
    <property type="protein sequence ID" value="GFD40460.1"/>
    <property type="molecule type" value="Genomic_DNA"/>
</dbReference>
<protein>
    <submittedName>
        <fullName evidence="1">Uncharacterized protein</fullName>
    </submittedName>
</protein>
<accession>A0A699W1G0</accession>
<feature type="non-terminal residue" evidence="1">
    <location>
        <position position="1"/>
    </location>
</feature>
<name>A0A699W1G0_TANCI</name>
<comment type="caution">
    <text evidence="1">The sequence shown here is derived from an EMBL/GenBank/DDBJ whole genome shotgun (WGS) entry which is preliminary data.</text>
</comment>
<reference evidence="1" key="1">
    <citation type="journal article" date="2019" name="Sci. Rep.">
        <title>Draft genome of Tanacetum cinerariifolium, the natural source of mosquito coil.</title>
        <authorList>
            <person name="Yamashiro T."/>
            <person name="Shiraishi A."/>
            <person name="Satake H."/>
            <person name="Nakayama K."/>
        </authorList>
    </citation>
    <scope>NUCLEOTIDE SEQUENCE</scope>
</reference>
<dbReference type="AlphaFoldDB" id="A0A699W1G0"/>
<sequence length="74" mass="8435">NRPLLATPRLWCEVEESSATAARRPWLIESAADDLVVQHIMRTQALEAEHAMTPWRTLVAVPRFGYDCSYYAVC</sequence>
<organism evidence="1">
    <name type="scientific">Tanacetum cinerariifolium</name>
    <name type="common">Dalmatian daisy</name>
    <name type="synonym">Chrysanthemum cinerariifolium</name>
    <dbReference type="NCBI Taxonomy" id="118510"/>
    <lineage>
        <taxon>Eukaryota</taxon>
        <taxon>Viridiplantae</taxon>
        <taxon>Streptophyta</taxon>
        <taxon>Embryophyta</taxon>
        <taxon>Tracheophyta</taxon>
        <taxon>Spermatophyta</taxon>
        <taxon>Magnoliopsida</taxon>
        <taxon>eudicotyledons</taxon>
        <taxon>Gunneridae</taxon>
        <taxon>Pentapetalae</taxon>
        <taxon>asterids</taxon>
        <taxon>campanulids</taxon>
        <taxon>Asterales</taxon>
        <taxon>Asteraceae</taxon>
        <taxon>Asteroideae</taxon>
        <taxon>Anthemideae</taxon>
        <taxon>Anthemidinae</taxon>
        <taxon>Tanacetum</taxon>
    </lineage>
</organism>
<proteinExistence type="predicted"/>
<gene>
    <name evidence="1" type="ORF">Tci_912429</name>
</gene>